<protein>
    <recommendedName>
        <fullName evidence="1">Spore protein YkvP/CgeB glycosyl transferase-like domain-containing protein</fullName>
    </recommendedName>
</protein>
<evidence type="ECO:0000313" key="3">
    <source>
        <dbReference type="Proteomes" id="UP000241762"/>
    </source>
</evidence>
<organism evidence="2 3">
    <name type="scientific">Candidatus Phycorickettsia trachydisci</name>
    <dbReference type="NCBI Taxonomy" id="2115978"/>
    <lineage>
        <taxon>Bacteria</taxon>
        <taxon>Pseudomonadati</taxon>
        <taxon>Pseudomonadota</taxon>
        <taxon>Alphaproteobacteria</taxon>
        <taxon>Rickettsiales</taxon>
        <taxon>Rickettsiaceae</taxon>
        <taxon>Candidatus Phycorickettsia</taxon>
    </lineage>
</organism>
<dbReference type="RefSeq" id="WP_106874024.1">
    <property type="nucleotide sequence ID" value="NZ_CP027845.1"/>
</dbReference>
<dbReference type="OrthoDB" id="7292736at2"/>
<keyword evidence="3" id="KW-1185">Reference proteome</keyword>
<dbReference type="Pfam" id="PF13524">
    <property type="entry name" value="Glyco_trans_1_2"/>
    <property type="match status" value="1"/>
</dbReference>
<sequence length="403" mass="47019">MFRKLFFKSKWLLLIVIVTISLLGINKLKQQYKQQEVKKLFESAAKIPAESWAEKYKDMPVKDKYKVVYLTSGAGEYSAFKYFQYAAEKLGWEVKMYFATLDGKADEIISFNPDFIISTLYVRHECFDDRLLPYKKYYWISIPLHAVFKGKDYLNPKGPPYEQIRNYAQGILCCSGHEMDIYRQMWNKKKKPFYGIHMCPLPPSIDYEPAEPKSIMLCNIPGADTLKGSDRYKKFITLLTQNLPSKGYGPYNTYVDFKPGIYKGDIPRGIDNLEAIRKNGIYLSTHGAFHFEGNMLSMRPLEAAAANVIAISDKHPLVMKHFGDSMLYFDQNASGEEIYRQVKEHFDWIMANPEKAKEMANRAHKIFLEKFNLEKDLIRLAKMHEYILQEEKKLNLEYSPAYY</sequence>
<evidence type="ECO:0000313" key="2">
    <source>
        <dbReference type="EMBL" id="AVP87152.1"/>
    </source>
</evidence>
<proteinExistence type="predicted"/>
<name>A0A2P1P7A7_9RICK</name>
<accession>A0A2P1P7A7</accession>
<dbReference type="KEGG" id="ptc:phytr_1940"/>
<dbReference type="InterPro" id="IPR055259">
    <property type="entry name" value="YkvP/CgeB_Glyco_trans-like"/>
</dbReference>
<gene>
    <name evidence="2" type="ORF">phytr_1940</name>
</gene>
<reference evidence="2 3" key="1">
    <citation type="submission" date="2018-03" db="EMBL/GenBank/DDBJ databases">
        <title>A gene transfer event suggests a long-term partnership between eustigmatophyte algae and a novel lineage of endosymbiotic bacteria.</title>
        <authorList>
            <person name="Yurchenko T."/>
            <person name="Sevcikova T."/>
            <person name="Pribyl P."/>
            <person name="El Karkouri K."/>
            <person name="Klimes V."/>
            <person name="Amaral R."/>
            <person name="Zbrankova V."/>
            <person name="Kim E."/>
            <person name="Raoult D."/>
            <person name="Santos L.M.A."/>
            <person name="Elias M."/>
        </authorList>
    </citation>
    <scope>NUCLEOTIDE SEQUENCE [LARGE SCALE GENOMIC DNA]</scope>
    <source>
        <strain evidence="2">CCALA 838</strain>
    </source>
</reference>
<dbReference type="EMBL" id="CP027845">
    <property type="protein sequence ID" value="AVP87152.1"/>
    <property type="molecule type" value="Genomic_DNA"/>
</dbReference>
<dbReference type="AlphaFoldDB" id="A0A2P1P7A7"/>
<dbReference type="Proteomes" id="UP000241762">
    <property type="component" value="Chromosome"/>
</dbReference>
<feature type="domain" description="Spore protein YkvP/CgeB glycosyl transferase-like" evidence="1">
    <location>
        <begin position="269"/>
        <end position="374"/>
    </location>
</feature>
<evidence type="ECO:0000259" key="1">
    <source>
        <dbReference type="Pfam" id="PF13524"/>
    </source>
</evidence>